<dbReference type="InterPro" id="IPR005273">
    <property type="entry name" value="Ura-DNA_glyco_family4"/>
</dbReference>
<feature type="domain" description="Uracil-DNA glycosylase-like" evidence="10">
    <location>
        <begin position="40"/>
        <end position="201"/>
    </location>
</feature>
<protein>
    <recommendedName>
        <fullName evidence="2">Type-4 uracil-DNA glycosylase</fullName>
    </recommendedName>
</protein>
<dbReference type="GO" id="GO:0051539">
    <property type="term" value="F:4 iron, 4 sulfur cluster binding"/>
    <property type="evidence" value="ECO:0007669"/>
    <property type="project" value="UniProtKB-KW"/>
</dbReference>
<keyword evidence="7" id="KW-0408">Iron</keyword>
<dbReference type="KEGG" id="luo:HHL09_07705"/>
<dbReference type="SMART" id="SM00986">
    <property type="entry name" value="UDG"/>
    <property type="match status" value="1"/>
</dbReference>
<dbReference type="PANTHER" id="PTHR33693:SF9">
    <property type="entry name" value="TYPE-4 URACIL-DNA GLYCOSYLASE"/>
    <property type="match status" value="1"/>
</dbReference>
<dbReference type="GO" id="GO:0046872">
    <property type="term" value="F:metal ion binding"/>
    <property type="evidence" value="ECO:0007669"/>
    <property type="project" value="UniProtKB-KW"/>
</dbReference>
<dbReference type="Gene3D" id="3.40.470.10">
    <property type="entry name" value="Uracil-DNA glycosylase-like domain"/>
    <property type="match status" value="1"/>
</dbReference>
<evidence type="ECO:0000259" key="10">
    <source>
        <dbReference type="SMART" id="SM00986"/>
    </source>
</evidence>
<dbReference type="EMBL" id="CP051774">
    <property type="protein sequence ID" value="QJE95674.1"/>
    <property type="molecule type" value="Genomic_DNA"/>
</dbReference>
<dbReference type="RefSeq" id="WP_169453987.1">
    <property type="nucleotide sequence ID" value="NZ_CP051774.1"/>
</dbReference>
<evidence type="ECO:0000256" key="2">
    <source>
        <dbReference type="ARBA" id="ARBA00019403"/>
    </source>
</evidence>
<accession>A0A858RGJ0</accession>
<reference evidence="11 12" key="1">
    <citation type="submission" date="2020-04" db="EMBL/GenBank/DDBJ databases">
        <title>Luteolibacter sp. G-1-1-1 isolated from soil.</title>
        <authorList>
            <person name="Dahal R.H."/>
        </authorList>
    </citation>
    <scope>NUCLEOTIDE SEQUENCE [LARGE SCALE GENOMIC DNA]</scope>
    <source>
        <strain evidence="11 12">G-1-1-1</strain>
    </source>
</reference>
<evidence type="ECO:0000256" key="7">
    <source>
        <dbReference type="ARBA" id="ARBA00023004"/>
    </source>
</evidence>
<keyword evidence="12" id="KW-1185">Reference proteome</keyword>
<evidence type="ECO:0000256" key="9">
    <source>
        <dbReference type="ARBA" id="ARBA00023204"/>
    </source>
</evidence>
<dbReference type="NCBIfam" id="TIGR03914">
    <property type="entry name" value="UDG_fam_dom"/>
    <property type="match status" value="1"/>
</dbReference>
<dbReference type="GO" id="GO:0097506">
    <property type="term" value="F:deaminated base DNA N-glycosylase activity"/>
    <property type="evidence" value="ECO:0007669"/>
    <property type="project" value="UniProtKB-ARBA"/>
</dbReference>
<evidence type="ECO:0000256" key="5">
    <source>
        <dbReference type="ARBA" id="ARBA00022763"/>
    </source>
</evidence>
<name>A0A858RGJ0_9BACT</name>
<keyword evidence="9" id="KW-0234">DNA repair</keyword>
<keyword evidence="3" id="KW-0004">4Fe-4S</keyword>
<evidence type="ECO:0000256" key="1">
    <source>
        <dbReference type="ARBA" id="ARBA00006521"/>
    </source>
</evidence>
<keyword evidence="4" id="KW-0479">Metal-binding</keyword>
<dbReference type="GO" id="GO:0006281">
    <property type="term" value="P:DNA repair"/>
    <property type="evidence" value="ECO:0007669"/>
    <property type="project" value="UniProtKB-KW"/>
</dbReference>
<evidence type="ECO:0000313" key="12">
    <source>
        <dbReference type="Proteomes" id="UP000501812"/>
    </source>
</evidence>
<dbReference type="InterPro" id="IPR051536">
    <property type="entry name" value="UDG_Type-4/5"/>
</dbReference>
<dbReference type="SMART" id="SM00987">
    <property type="entry name" value="UreE_C"/>
    <property type="match status" value="1"/>
</dbReference>
<dbReference type="CDD" id="cd10030">
    <property type="entry name" value="UDG-F4_TTUDGA_SPO1dp_like"/>
    <property type="match status" value="1"/>
</dbReference>
<organism evidence="11 12">
    <name type="scientific">Luteolibacter luteus</name>
    <dbReference type="NCBI Taxonomy" id="2728835"/>
    <lineage>
        <taxon>Bacteria</taxon>
        <taxon>Pseudomonadati</taxon>
        <taxon>Verrucomicrobiota</taxon>
        <taxon>Verrucomicrobiia</taxon>
        <taxon>Verrucomicrobiales</taxon>
        <taxon>Verrucomicrobiaceae</taxon>
        <taxon>Luteolibacter</taxon>
    </lineage>
</organism>
<proteinExistence type="inferred from homology"/>
<evidence type="ECO:0000256" key="8">
    <source>
        <dbReference type="ARBA" id="ARBA00023014"/>
    </source>
</evidence>
<keyword evidence="8" id="KW-0411">Iron-sulfur</keyword>
<dbReference type="InterPro" id="IPR036895">
    <property type="entry name" value="Uracil-DNA_glycosylase-like_sf"/>
</dbReference>
<dbReference type="SUPFAM" id="SSF52141">
    <property type="entry name" value="Uracil-DNA glycosylase-like"/>
    <property type="match status" value="1"/>
</dbReference>
<evidence type="ECO:0000313" key="11">
    <source>
        <dbReference type="EMBL" id="QJE95674.1"/>
    </source>
</evidence>
<dbReference type="AlphaFoldDB" id="A0A858RGJ0"/>
<dbReference type="Proteomes" id="UP000501812">
    <property type="component" value="Chromosome"/>
</dbReference>
<dbReference type="PANTHER" id="PTHR33693">
    <property type="entry name" value="TYPE-5 URACIL-DNA GLYCOSYLASE"/>
    <property type="match status" value="1"/>
</dbReference>
<evidence type="ECO:0000256" key="6">
    <source>
        <dbReference type="ARBA" id="ARBA00022801"/>
    </source>
</evidence>
<evidence type="ECO:0000256" key="4">
    <source>
        <dbReference type="ARBA" id="ARBA00022723"/>
    </source>
</evidence>
<comment type="similarity">
    <text evidence="1">Belongs to the uracil-DNA glycosylase (UDG) superfamily. Type 4 (UDGa) family.</text>
</comment>
<evidence type="ECO:0000256" key="3">
    <source>
        <dbReference type="ARBA" id="ARBA00022485"/>
    </source>
</evidence>
<sequence length="212" mass="22953">MNRTKPSVDTPPKASLSKLKKEAIHCRNCPLWKNATQTVFGEGPAKARIIIVGEQPGDQEDLAGRPFVGPAGRLLDKALAEAGLDRSKTWVTNAVKHFKWKPRGKIRLHQKPSAGEISACKPWLLGELRAIHPEVLVIMGATAARSLLGNKIRVTVDRGLIEAPEIAPQVVLTIHPSSLLRIRGSDEERAAAYDAFVRDLRLASGRPGGGSS</sequence>
<dbReference type="NCBIfam" id="TIGR00758">
    <property type="entry name" value="UDG_fam4"/>
    <property type="match status" value="1"/>
</dbReference>
<dbReference type="InterPro" id="IPR005122">
    <property type="entry name" value="Uracil-DNA_glycosylase-like"/>
</dbReference>
<keyword evidence="6" id="KW-0378">Hydrolase</keyword>
<keyword evidence="5" id="KW-0227">DNA damage</keyword>
<gene>
    <name evidence="11" type="ORF">HHL09_07705</name>
</gene>
<dbReference type="Pfam" id="PF03167">
    <property type="entry name" value="UDG"/>
    <property type="match status" value="1"/>
</dbReference>